<keyword evidence="8" id="KW-0807">Transducer</keyword>
<accession>A0A1S3RJ61</accession>
<organism evidence="11 12">
    <name type="scientific">Salmo salar</name>
    <name type="common">Atlantic salmon</name>
    <dbReference type="NCBI Taxonomy" id="8030"/>
    <lineage>
        <taxon>Eukaryota</taxon>
        <taxon>Metazoa</taxon>
        <taxon>Chordata</taxon>
        <taxon>Craniata</taxon>
        <taxon>Vertebrata</taxon>
        <taxon>Euteleostomi</taxon>
        <taxon>Actinopterygii</taxon>
        <taxon>Neopterygii</taxon>
        <taxon>Teleostei</taxon>
        <taxon>Protacanthopterygii</taxon>
        <taxon>Salmoniformes</taxon>
        <taxon>Salmonidae</taxon>
        <taxon>Salmoninae</taxon>
        <taxon>Salmo</taxon>
    </lineage>
</organism>
<gene>
    <name evidence="12" type="primary">LOC106603297</name>
</gene>
<dbReference type="Gene3D" id="1.20.1070.10">
    <property type="entry name" value="Rhodopsin 7-helix transmembrane proteins"/>
    <property type="match status" value="1"/>
</dbReference>
<dbReference type="GO" id="GO:0005886">
    <property type="term" value="C:plasma membrane"/>
    <property type="evidence" value="ECO:0007669"/>
    <property type="project" value="UniProtKB-SubCell"/>
</dbReference>
<keyword evidence="11" id="KW-1185">Reference proteome</keyword>
<evidence type="ECO:0000256" key="3">
    <source>
        <dbReference type="ARBA" id="ARBA00022692"/>
    </source>
</evidence>
<dbReference type="PRINTS" id="PR00237">
    <property type="entry name" value="GPCRRHODOPSN"/>
</dbReference>
<keyword evidence="3 9" id="KW-0812">Transmembrane</keyword>
<keyword evidence="6 9" id="KW-0472">Membrane</keyword>
<evidence type="ECO:0000256" key="9">
    <source>
        <dbReference type="SAM" id="Phobius"/>
    </source>
</evidence>
<keyword evidence="7 12" id="KW-0675">Receptor</keyword>
<dbReference type="GO" id="GO:0004930">
    <property type="term" value="F:G protein-coupled receptor activity"/>
    <property type="evidence" value="ECO:0007669"/>
    <property type="project" value="UniProtKB-KW"/>
</dbReference>
<dbReference type="PANTHER" id="PTHR24228:SF56">
    <property type="entry name" value="MELATONIN-RELATED RECEPTOR"/>
    <property type="match status" value="1"/>
</dbReference>
<dbReference type="Pfam" id="PF00001">
    <property type="entry name" value="7tm_1"/>
    <property type="match status" value="1"/>
</dbReference>
<evidence type="ECO:0000256" key="8">
    <source>
        <dbReference type="ARBA" id="ARBA00023224"/>
    </source>
</evidence>
<dbReference type="InterPro" id="IPR017452">
    <property type="entry name" value="GPCR_Rhodpsn_7TM"/>
</dbReference>
<dbReference type="RefSeq" id="XP_014052266.1">
    <property type="nucleotide sequence ID" value="XM_014196791.2"/>
</dbReference>
<feature type="transmembrane region" description="Helical" evidence="9">
    <location>
        <begin position="33"/>
        <end position="54"/>
    </location>
</feature>
<dbReference type="GeneID" id="106603297"/>
<evidence type="ECO:0000259" key="10">
    <source>
        <dbReference type="PROSITE" id="PS50262"/>
    </source>
</evidence>
<dbReference type="KEGG" id="sasa:106603297"/>
<name>A0A1S3RJ61_SALSA</name>
<keyword evidence="2" id="KW-1003">Cell membrane</keyword>
<reference evidence="12" key="1">
    <citation type="submission" date="2025-08" db="UniProtKB">
        <authorList>
            <consortium name="RefSeq"/>
        </authorList>
    </citation>
    <scope>IDENTIFICATION</scope>
</reference>
<keyword evidence="4 9" id="KW-1133">Transmembrane helix</keyword>
<evidence type="ECO:0000256" key="5">
    <source>
        <dbReference type="ARBA" id="ARBA00023040"/>
    </source>
</evidence>
<keyword evidence="5" id="KW-0297">G-protein coupled receptor</keyword>
<evidence type="ECO:0000256" key="6">
    <source>
        <dbReference type="ARBA" id="ARBA00023136"/>
    </source>
</evidence>
<dbReference type="Proteomes" id="UP001652741">
    <property type="component" value="Chromosome ssa04"/>
</dbReference>
<proteinExistence type="predicted"/>
<dbReference type="PROSITE" id="PS50262">
    <property type="entry name" value="G_PROTEIN_RECEP_F1_2"/>
    <property type="match status" value="1"/>
</dbReference>
<sequence length="150" mass="16988">MLVEDVVAVYPYPLALLSIFHNDWIVGDMHCQLSGFIIGLSIIGSVFNILAISINRYICHSLHYDHMLCTRNTCCYMGLTWLLTAMATVLNFCSMTHASTPAPSPRLSAPTRPSLVLIHFLVPLSVVCYCYLRIWVFIIRVKPDDKQKLK</sequence>
<dbReference type="InterPro" id="IPR000276">
    <property type="entry name" value="GPCR_Rhodpsn"/>
</dbReference>
<feature type="domain" description="G-protein coupled receptors family 1 profile" evidence="10">
    <location>
        <begin position="1"/>
        <end position="150"/>
    </location>
</feature>
<dbReference type="SUPFAM" id="SSF81321">
    <property type="entry name" value="Family A G protein-coupled receptor-like"/>
    <property type="match status" value="1"/>
</dbReference>
<evidence type="ECO:0000313" key="11">
    <source>
        <dbReference type="Proteomes" id="UP001652741"/>
    </source>
</evidence>
<evidence type="ECO:0000256" key="2">
    <source>
        <dbReference type="ARBA" id="ARBA00022475"/>
    </source>
</evidence>
<evidence type="ECO:0000256" key="1">
    <source>
        <dbReference type="ARBA" id="ARBA00004651"/>
    </source>
</evidence>
<comment type="subcellular location">
    <subcellularLocation>
        <location evidence="1">Cell membrane</location>
        <topology evidence="1">Multi-pass membrane protein</topology>
    </subcellularLocation>
</comment>
<protein>
    <submittedName>
        <fullName evidence="12">Melatonin receptor type 1C</fullName>
    </submittedName>
</protein>
<feature type="transmembrane region" description="Helical" evidence="9">
    <location>
        <begin position="75"/>
        <end position="97"/>
    </location>
</feature>
<dbReference type="PANTHER" id="PTHR24228">
    <property type="entry name" value="B2 BRADYKININ RECEPTOR/ANGIOTENSIN II RECEPTOR"/>
    <property type="match status" value="1"/>
</dbReference>
<evidence type="ECO:0000313" key="12">
    <source>
        <dbReference type="RefSeq" id="XP_014052266.1"/>
    </source>
</evidence>
<evidence type="ECO:0000256" key="4">
    <source>
        <dbReference type="ARBA" id="ARBA00022989"/>
    </source>
</evidence>
<feature type="transmembrane region" description="Helical" evidence="9">
    <location>
        <begin position="117"/>
        <end position="141"/>
    </location>
</feature>
<evidence type="ECO:0000256" key="7">
    <source>
        <dbReference type="ARBA" id="ARBA00023170"/>
    </source>
</evidence>
<dbReference type="AlphaFoldDB" id="A0A1S3RJ61"/>